<accession>A0A4Q7WV50</accession>
<reference evidence="2 3" key="1">
    <citation type="journal article" date="2015" name="Stand. Genomic Sci.">
        <title>Genomic Encyclopedia of Bacterial and Archaeal Type Strains, Phase III: the genomes of soil and plant-associated and newly described type strains.</title>
        <authorList>
            <person name="Whitman W.B."/>
            <person name="Woyke T."/>
            <person name="Klenk H.P."/>
            <person name="Zhou Y."/>
            <person name="Lilburn T.G."/>
            <person name="Beck B.J."/>
            <person name="De Vos P."/>
            <person name="Vandamme P."/>
            <person name="Eisen J.A."/>
            <person name="Garrity G."/>
            <person name="Hugenholtz P."/>
            <person name="Kyrpides N.C."/>
        </authorList>
    </citation>
    <scope>NUCLEOTIDE SEQUENCE [LARGE SCALE GENOMIC DNA]</scope>
    <source>
        <strain evidence="2 3">VKM Ac-2540</strain>
    </source>
</reference>
<evidence type="ECO:0000313" key="2">
    <source>
        <dbReference type="EMBL" id="RZU14190.1"/>
    </source>
</evidence>
<evidence type="ECO:0000313" key="3">
    <source>
        <dbReference type="Proteomes" id="UP000292027"/>
    </source>
</evidence>
<organism evidence="2 3">
    <name type="scientific">Kribbella rubisoli</name>
    <dbReference type="NCBI Taxonomy" id="3075929"/>
    <lineage>
        <taxon>Bacteria</taxon>
        <taxon>Bacillati</taxon>
        <taxon>Actinomycetota</taxon>
        <taxon>Actinomycetes</taxon>
        <taxon>Propionibacteriales</taxon>
        <taxon>Kribbellaceae</taxon>
        <taxon>Kribbella</taxon>
    </lineage>
</organism>
<proteinExistence type="predicted"/>
<protein>
    <submittedName>
        <fullName evidence="2">Uncharacterized protein</fullName>
    </submittedName>
</protein>
<sequence length="325" mass="35472">MDRSEQLIADSLSKHAADAPSDDRLLAGVHTRLRRRRTGRTIGAVVIAAAAVATAITATHLELRTDPQIAQNPQTGWRWESFRTVQVQVPARWTQYVSGPAPCTFLGNSAVPTIGRLNGWPASKVYTCNTAVLPLARRQPYLWFNDVQAPGIKRYDGGWTEETRVVGGVKLSVLTKDDVLRRTILGSARPITNTDYYGCTARQPADGPTGKPTAQITAASICEYWNGSLIAGSEVQSDKALALADQLLNASTPRPAPQPASCQDEAREYVIHLRADNQSWPVHVPYTVCSINNWPGLDLIRSGPHQQIQGADLFDPVKPIPSLPR</sequence>
<dbReference type="RefSeq" id="WP_130446359.1">
    <property type="nucleotide sequence ID" value="NZ_SHKR01000013.1"/>
</dbReference>
<keyword evidence="3" id="KW-1185">Reference proteome</keyword>
<gene>
    <name evidence="2" type="ORF">EV645_5054</name>
</gene>
<name>A0A4Q7WV50_9ACTN</name>
<evidence type="ECO:0000256" key="1">
    <source>
        <dbReference type="SAM" id="Phobius"/>
    </source>
</evidence>
<keyword evidence="1" id="KW-0812">Transmembrane</keyword>
<feature type="transmembrane region" description="Helical" evidence="1">
    <location>
        <begin position="42"/>
        <end position="61"/>
    </location>
</feature>
<dbReference type="AlphaFoldDB" id="A0A4Q7WV50"/>
<dbReference type="EMBL" id="SHKR01000013">
    <property type="protein sequence ID" value="RZU14190.1"/>
    <property type="molecule type" value="Genomic_DNA"/>
</dbReference>
<dbReference type="OrthoDB" id="3294467at2"/>
<keyword evidence="1" id="KW-1133">Transmembrane helix</keyword>
<comment type="caution">
    <text evidence="2">The sequence shown here is derived from an EMBL/GenBank/DDBJ whole genome shotgun (WGS) entry which is preliminary data.</text>
</comment>
<keyword evidence="1" id="KW-0472">Membrane</keyword>
<dbReference type="Proteomes" id="UP000292027">
    <property type="component" value="Unassembled WGS sequence"/>
</dbReference>